<dbReference type="RefSeq" id="WP_186859599.1">
    <property type="nucleotide sequence ID" value="NZ_JACOOO010000010.1"/>
</dbReference>
<dbReference type="Pfam" id="PF10263">
    <property type="entry name" value="SprT-like"/>
    <property type="match status" value="1"/>
</dbReference>
<evidence type="ECO:0000313" key="3">
    <source>
        <dbReference type="Proteomes" id="UP000596929"/>
    </source>
</evidence>
<name>A0ABR7DCW2_9CLOT</name>
<accession>A0ABR7DCW2</accession>
<protein>
    <submittedName>
        <fullName evidence="2">SprT-like domain-containing protein</fullName>
    </submittedName>
</protein>
<dbReference type="InterPro" id="IPR006640">
    <property type="entry name" value="SprT-like_domain"/>
</dbReference>
<gene>
    <name evidence="2" type="ORF">H8S20_06530</name>
</gene>
<keyword evidence="3" id="KW-1185">Reference proteome</keyword>
<organism evidence="2 3">
    <name type="scientific">Clostridium hominis</name>
    <dbReference type="NCBI Taxonomy" id="2763036"/>
    <lineage>
        <taxon>Bacteria</taxon>
        <taxon>Bacillati</taxon>
        <taxon>Bacillota</taxon>
        <taxon>Clostridia</taxon>
        <taxon>Eubacteriales</taxon>
        <taxon>Clostridiaceae</taxon>
        <taxon>Clostridium</taxon>
    </lineage>
</organism>
<dbReference type="EMBL" id="JACOOO010000010">
    <property type="protein sequence ID" value="MBC5628553.1"/>
    <property type="molecule type" value="Genomic_DNA"/>
</dbReference>
<reference evidence="2 3" key="1">
    <citation type="submission" date="2020-08" db="EMBL/GenBank/DDBJ databases">
        <title>Genome public.</title>
        <authorList>
            <person name="Liu C."/>
            <person name="Sun Q."/>
        </authorList>
    </citation>
    <scope>NUCLEOTIDE SEQUENCE [LARGE SCALE GENOMIC DNA]</scope>
    <source>
        <strain evidence="2 3">NSJ-6</strain>
    </source>
</reference>
<feature type="domain" description="SprT-like" evidence="1">
    <location>
        <begin position="26"/>
        <end position="108"/>
    </location>
</feature>
<evidence type="ECO:0000259" key="1">
    <source>
        <dbReference type="Pfam" id="PF10263"/>
    </source>
</evidence>
<sequence length="173" mass="20478">MKKWTIKEVQDEIDKIGLILDYPCNLKIEISNRATKRMGAFFYKKEKDTIKPLKFVFAKRLLDGNFPEEVVKEVIIHEYLHYYCDTKTGISNGHNKFFKSMCLKCSITNKATFNYKIMNEDISQKNIKIYSIYCRKCGKLVCVHKRRDAAERKVKGYVSKCCNYRLEYKLNNI</sequence>
<evidence type="ECO:0000313" key="2">
    <source>
        <dbReference type="EMBL" id="MBC5628553.1"/>
    </source>
</evidence>
<proteinExistence type="predicted"/>
<comment type="caution">
    <text evidence="2">The sequence shown here is derived from an EMBL/GenBank/DDBJ whole genome shotgun (WGS) entry which is preliminary data.</text>
</comment>
<dbReference type="Proteomes" id="UP000596929">
    <property type="component" value="Unassembled WGS sequence"/>
</dbReference>